<comment type="caution">
    <text evidence="17">The sequence shown here is derived from an EMBL/GenBank/DDBJ whole genome shotgun (WGS) entry which is preliminary data.</text>
</comment>
<dbReference type="InterPro" id="IPR023996">
    <property type="entry name" value="TonB-dep_OMP_SusC/RagA"/>
</dbReference>
<proteinExistence type="inferred from homology"/>
<dbReference type="EMBL" id="CAJRAU010000001">
    <property type="protein sequence ID" value="CAG5067996.1"/>
    <property type="molecule type" value="Genomic_DNA"/>
</dbReference>
<dbReference type="SUPFAM" id="SSF49464">
    <property type="entry name" value="Carboxypeptidase regulatory domain-like"/>
    <property type="match status" value="1"/>
</dbReference>
<keyword evidence="4" id="KW-0410">Iron transport</keyword>
<evidence type="ECO:0000256" key="3">
    <source>
        <dbReference type="ARBA" id="ARBA00022452"/>
    </source>
</evidence>
<evidence type="ECO:0000256" key="12">
    <source>
        <dbReference type="PROSITE-ProRule" id="PRU01360"/>
    </source>
</evidence>
<evidence type="ECO:0000256" key="1">
    <source>
        <dbReference type="ARBA" id="ARBA00004571"/>
    </source>
</evidence>
<reference evidence="17 18" key="1">
    <citation type="submission" date="2021-04" db="EMBL/GenBank/DDBJ databases">
        <authorList>
            <person name="Rodrigo-Torres L."/>
            <person name="Arahal R. D."/>
            <person name="Lucena T."/>
        </authorList>
    </citation>
    <scope>NUCLEOTIDE SEQUENCE [LARGE SCALE GENOMIC DNA]</scope>
    <source>
        <strain evidence="17 18">CECT 9623</strain>
    </source>
</reference>
<dbReference type="NCBIfam" id="TIGR04056">
    <property type="entry name" value="OMP_RagA_SusC"/>
    <property type="match status" value="1"/>
</dbReference>
<comment type="subcellular location">
    <subcellularLocation>
        <location evidence="1 12">Cell outer membrane</location>
        <topology evidence="1 12">Multi-pass membrane protein</topology>
    </subcellularLocation>
</comment>
<evidence type="ECO:0000256" key="13">
    <source>
        <dbReference type="RuleBase" id="RU003357"/>
    </source>
</evidence>
<keyword evidence="8 13" id="KW-0798">TonB box</keyword>
<comment type="similarity">
    <text evidence="12 13">Belongs to the TonB-dependent receptor family.</text>
</comment>
<keyword evidence="4" id="KW-0406">Ion transport</keyword>
<dbReference type="Pfam" id="PF13715">
    <property type="entry name" value="CarbopepD_reg_2"/>
    <property type="match status" value="1"/>
</dbReference>
<feature type="domain" description="Secretin/TonB short N-terminal" evidence="15">
    <location>
        <begin position="70"/>
        <end position="117"/>
    </location>
</feature>
<dbReference type="Proteomes" id="UP000679725">
    <property type="component" value="Unassembled WGS sequence"/>
</dbReference>
<keyword evidence="5 12" id="KW-0812">Transmembrane</keyword>
<accession>A0ABN7R1G7</accession>
<keyword evidence="9 12" id="KW-0472">Membrane</keyword>
<keyword evidence="7" id="KW-0408">Iron</keyword>
<keyword evidence="10 17" id="KW-0675">Receptor</keyword>
<keyword evidence="6" id="KW-0732">Signal</keyword>
<dbReference type="InterPro" id="IPR012910">
    <property type="entry name" value="Plug_dom"/>
</dbReference>
<evidence type="ECO:0000256" key="11">
    <source>
        <dbReference type="ARBA" id="ARBA00023237"/>
    </source>
</evidence>
<name>A0ABN7R1G7_9BACT</name>
<dbReference type="InterPro" id="IPR023997">
    <property type="entry name" value="TonB-dep_OMP_SusC/RagA_CS"/>
</dbReference>
<keyword evidence="3 12" id="KW-1134">Transmembrane beta strand</keyword>
<dbReference type="Gene3D" id="2.40.170.20">
    <property type="entry name" value="TonB-dependent receptor, beta-barrel domain"/>
    <property type="match status" value="1"/>
</dbReference>
<keyword evidence="18" id="KW-1185">Reference proteome</keyword>
<evidence type="ECO:0000313" key="18">
    <source>
        <dbReference type="Proteomes" id="UP000679725"/>
    </source>
</evidence>
<dbReference type="Pfam" id="PF07660">
    <property type="entry name" value="STN"/>
    <property type="match status" value="1"/>
</dbReference>
<evidence type="ECO:0000256" key="2">
    <source>
        <dbReference type="ARBA" id="ARBA00022448"/>
    </source>
</evidence>
<dbReference type="Pfam" id="PF00593">
    <property type="entry name" value="TonB_dep_Rec_b-barrel"/>
    <property type="match status" value="1"/>
</dbReference>
<dbReference type="InterPro" id="IPR037066">
    <property type="entry name" value="Plug_dom_sf"/>
</dbReference>
<evidence type="ECO:0000256" key="7">
    <source>
        <dbReference type="ARBA" id="ARBA00023004"/>
    </source>
</evidence>
<evidence type="ECO:0000256" key="9">
    <source>
        <dbReference type="ARBA" id="ARBA00023136"/>
    </source>
</evidence>
<dbReference type="PROSITE" id="PS52016">
    <property type="entry name" value="TONB_DEPENDENT_REC_3"/>
    <property type="match status" value="1"/>
</dbReference>
<dbReference type="Pfam" id="PF07715">
    <property type="entry name" value="Plug"/>
    <property type="match status" value="1"/>
</dbReference>
<dbReference type="PANTHER" id="PTHR30069:SF29">
    <property type="entry name" value="HEMOGLOBIN AND HEMOGLOBIN-HAPTOGLOBIN-BINDING PROTEIN 1-RELATED"/>
    <property type="match status" value="1"/>
</dbReference>
<dbReference type="RefSeq" id="WP_215232118.1">
    <property type="nucleotide sequence ID" value="NZ_CAJRAU010000001.1"/>
</dbReference>
<evidence type="ECO:0000259" key="16">
    <source>
        <dbReference type="Pfam" id="PF07715"/>
    </source>
</evidence>
<dbReference type="SUPFAM" id="SSF56935">
    <property type="entry name" value="Porins"/>
    <property type="match status" value="1"/>
</dbReference>
<feature type="domain" description="TonB-dependent receptor-like beta-barrel" evidence="14">
    <location>
        <begin position="558"/>
        <end position="1084"/>
    </location>
</feature>
<protein>
    <submittedName>
        <fullName evidence="17">TonB-dependent receptor P3</fullName>
    </submittedName>
</protein>
<keyword evidence="11 12" id="KW-0998">Cell outer membrane</keyword>
<dbReference type="InterPro" id="IPR011662">
    <property type="entry name" value="Secretin/TonB_short_N"/>
</dbReference>
<organism evidence="17 18">
    <name type="scientific">Dyadobacter linearis</name>
    <dbReference type="NCBI Taxonomy" id="2823330"/>
    <lineage>
        <taxon>Bacteria</taxon>
        <taxon>Pseudomonadati</taxon>
        <taxon>Bacteroidota</taxon>
        <taxon>Cytophagia</taxon>
        <taxon>Cytophagales</taxon>
        <taxon>Spirosomataceae</taxon>
        <taxon>Dyadobacter</taxon>
    </lineage>
</organism>
<evidence type="ECO:0000313" key="17">
    <source>
        <dbReference type="EMBL" id="CAG5067996.1"/>
    </source>
</evidence>
<evidence type="ECO:0000256" key="8">
    <source>
        <dbReference type="ARBA" id="ARBA00023077"/>
    </source>
</evidence>
<dbReference type="InterPro" id="IPR036942">
    <property type="entry name" value="Beta-barrel_TonB_sf"/>
</dbReference>
<dbReference type="InterPro" id="IPR008969">
    <property type="entry name" value="CarboxyPept-like_regulatory"/>
</dbReference>
<evidence type="ECO:0000256" key="10">
    <source>
        <dbReference type="ARBA" id="ARBA00023170"/>
    </source>
</evidence>
<evidence type="ECO:0000256" key="6">
    <source>
        <dbReference type="ARBA" id="ARBA00022729"/>
    </source>
</evidence>
<dbReference type="PANTHER" id="PTHR30069">
    <property type="entry name" value="TONB-DEPENDENT OUTER MEMBRANE RECEPTOR"/>
    <property type="match status" value="1"/>
</dbReference>
<dbReference type="NCBIfam" id="TIGR04057">
    <property type="entry name" value="SusC_RagA_signa"/>
    <property type="match status" value="1"/>
</dbReference>
<dbReference type="Gene3D" id="2.170.130.10">
    <property type="entry name" value="TonB-dependent receptor, plug domain"/>
    <property type="match status" value="1"/>
</dbReference>
<dbReference type="InterPro" id="IPR000531">
    <property type="entry name" value="Beta-barrel_TonB"/>
</dbReference>
<evidence type="ECO:0000259" key="15">
    <source>
        <dbReference type="Pfam" id="PF07660"/>
    </source>
</evidence>
<sequence length="1122" mass="124384">MHKNLQIPAPVWNTMKMSFHQILIILLFCGFSYAREAEGQEILSKPVSLEMENVKLKRVLQSIESQTNVRFVYSSSAVDINQKVNIKATNRNLDAILKELLKPISVSYVVSENRILLKNEKKEEKAPAGSPTGFIPYTLDQTISGTVVDETGAGLPGVSVLLKGTQQGTTTDVNGKYQIVTKNASDILVFSFVGYLTQESIVGSRTTLDITLKPDTKALEEVVVVGYGTQKKVNLTGALSMLDMKTKENTPVTNASQALHGVSGLWVNQSGSRPGADNATIRIRGVGTTNNSNPLVLVNGMEYDMNEVNPNDIETITVLKDASAAIYGSRAANGVVLITTKTGVAGKNKISYNFSYGIQSPTMMPDVIWDPIQYMQLKNQALRNEGKTVVDYSDAQIEQYRAGMATNPYAYPNINWFDQVMKNGSLNQHHLQFSGGSDKMLYKLSLGYMDQKGVLIANDNAKRYSIDLNLSSQVAKNLRVGANIIANYRKSTEPADATSGYFGSLMRVLPIFTPYVEDGRYGNTVFRTPGRNLIENPMKLVREGYRKPTVQRIFAKLFADYQLPYDIKYSVNLGIDKLDNVERRFNSRVNTYDPLTLAVMNYGQTVSYNGNISNLNLNFFQTLSWDKTFAGNHHLSALVGTSYNDFDNSLFNASIENLSGNTLTDLKASSLNPVIGGEVTRDKLTSFFGRVNYDFKEKYLLEAVIRYDGSSRFGQNNRWGVFPGLSAGWRIDQEGFFDSNVINLLKLRASIGKLGNQAVPLYSYLNVVSLGSDYSFGNVLQPGAASTSYNDPNISWETTTTYNAGLDVDAWSGKLSGEFEVFKKRTSGILRQVAIPSQVGALNGPQRNIGVVDNTGFEVTLSHRNRIGAFKYELRTGASYVKNKVVDLNGETVITGRRIYKEGYPLDAYYLLQSDGIYQTQEEVNNSAKVSNAVKPGYLKYKDMDGNGTINGDDRIITGSSIPKWNYSFAINLTYKQFSLNTYFQGVQGINIYPTANLAYPVNNGAGLTKEWATDAWTPQNTGAKLPILTTPQGASENYQASTAWLRSGSYLRAQNIQLNYAFPEKWISKASISKLNLFANVQNFFTFSKYKDSDPERNITADNLYDYPMLKTVSFGLNVTF</sequence>
<dbReference type="InterPro" id="IPR039426">
    <property type="entry name" value="TonB-dep_rcpt-like"/>
</dbReference>
<feature type="domain" description="TonB-dependent receptor plug" evidence="16">
    <location>
        <begin position="232"/>
        <end position="335"/>
    </location>
</feature>
<gene>
    <name evidence="17" type="ORF">DYBT9623_00724</name>
</gene>
<evidence type="ECO:0000259" key="14">
    <source>
        <dbReference type="Pfam" id="PF00593"/>
    </source>
</evidence>
<evidence type="ECO:0000256" key="4">
    <source>
        <dbReference type="ARBA" id="ARBA00022496"/>
    </source>
</evidence>
<dbReference type="Gene3D" id="2.60.40.1120">
    <property type="entry name" value="Carboxypeptidase-like, regulatory domain"/>
    <property type="match status" value="1"/>
</dbReference>
<keyword evidence="2 12" id="KW-0813">Transport</keyword>
<evidence type="ECO:0000256" key="5">
    <source>
        <dbReference type="ARBA" id="ARBA00022692"/>
    </source>
</evidence>